<accession>A0A2H4SLW0</accession>
<dbReference type="OrthoDB" id="2115692at2759"/>
<keyword evidence="1" id="KW-0808">Transferase</keyword>
<dbReference type="EMBL" id="CP023325">
    <property type="protein sequence ID" value="ATY64097.1"/>
    <property type="molecule type" value="Genomic_DNA"/>
</dbReference>
<keyword evidence="1" id="KW-0012">Acyltransferase</keyword>
<name>A0A2H4SLW0_CORMI</name>
<protein>
    <submittedName>
        <fullName evidence="1">Acyl-N-acyltransferase</fullName>
    </submittedName>
</protein>
<reference evidence="1 2" key="1">
    <citation type="journal article" date="2017" name="BMC Genomics">
        <title>Chromosome level assembly and secondary metabolite potential of the parasitic fungus Cordyceps militaris.</title>
        <authorList>
            <person name="Kramer G.J."/>
            <person name="Nodwell J.R."/>
        </authorList>
    </citation>
    <scope>NUCLEOTIDE SEQUENCE [LARGE SCALE GENOMIC DNA]</scope>
    <source>
        <strain evidence="1 2">ATCC 34164</strain>
    </source>
</reference>
<dbReference type="SUPFAM" id="SSF55729">
    <property type="entry name" value="Acyl-CoA N-acyltransferases (Nat)"/>
    <property type="match status" value="1"/>
</dbReference>
<organism evidence="1 2">
    <name type="scientific">Cordyceps militaris</name>
    <name type="common">Caterpillar fungus</name>
    <name type="synonym">Clavaria militaris</name>
    <dbReference type="NCBI Taxonomy" id="73501"/>
    <lineage>
        <taxon>Eukaryota</taxon>
        <taxon>Fungi</taxon>
        <taxon>Dikarya</taxon>
        <taxon>Ascomycota</taxon>
        <taxon>Pezizomycotina</taxon>
        <taxon>Sordariomycetes</taxon>
        <taxon>Hypocreomycetidae</taxon>
        <taxon>Hypocreales</taxon>
        <taxon>Cordycipitaceae</taxon>
        <taxon>Cordyceps</taxon>
    </lineage>
</organism>
<dbReference type="InterPro" id="IPR016181">
    <property type="entry name" value="Acyl_CoA_acyltransferase"/>
</dbReference>
<dbReference type="VEuPathDB" id="FungiDB:A9K55_004758"/>
<dbReference type="InterPro" id="IPR052523">
    <property type="entry name" value="Trichothecene_AcTrans"/>
</dbReference>
<dbReference type="VEuPathDB" id="FungiDB:CCM_01572"/>
<dbReference type="Gene3D" id="3.40.630.30">
    <property type="match status" value="1"/>
</dbReference>
<dbReference type="AlphaFoldDB" id="A0A2H4SLW0"/>
<evidence type="ECO:0000313" key="1">
    <source>
        <dbReference type="EMBL" id="ATY64097.1"/>
    </source>
</evidence>
<dbReference type="GO" id="GO:0016746">
    <property type="term" value="F:acyltransferase activity"/>
    <property type="evidence" value="ECO:0007669"/>
    <property type="project" value="UniProtKB-KW"/>
</dbReference>
<dbReference type="PANTHER" id="PTHR42791:SF2">
    <property type="entry name" value="N-ACETYLTRANSFERASE DOMAIN-CONTAINING PROTEIN"/>
    <property type="match status" value="1"/>
</dbReference>
<dbReference type="PANTHER" id="PTHR42791">
    <property type="entry name" value="GNAT FAMILY ACETYLTRANSFERASE"/>
    <property type="match status" value="1"/>
</dbReference>
<dbReference type="Proteomes" id="UP000323067">
    <property type="component" value="Chromosome v"/>
</dbReference>
<sequence>MSKVEDAVAADAATLGAMQINAFDANQPEPLFVEPYAVTGWATFIQRAASSRSGPQARVGVIRDDSGNVIVQGSRHSLTCLLHIARDNDAAADLYGPWQESWGAPPPDMSKDRLDAFFGEMKAQHKAVMGNVPHICTFIFPKSRGGGGWLTAPMTDLEIIMTHSTARGRGYGMALLQWSNEMADGFGLPLYLDAGEDVVGLYTRVGYVRQPDELRTSKSLVPMVRAAVKV</sequence>
<evidence type="ECO:0000313" key="2">
    <source>
        <dbReference type="Proteomes" id="UP000323067"/>
    </source>
</evidence>
<proteinExistence type="predicted"/>
<gene>
    <name evidence="1" type="ORF">A9K55_004758</name>
</gene>